<dbReference type="Pfam" id="PF00060">
    <property type="entry name" value="Lig_chan"/>
    <property type="match status" value="1"/>
</dbReference>
<name>A0A1S3B8E6_CUCME</name>
<keyword evidence="3 13" id="KW-0813">Transport</keyword>
<evidence type="ECO:0000256" key="5">
    <source>
        <dbReference type="ARBA" id="ARBA00022729"/>
    </source>
</evidence>
<reference evidence="19" key="2">
    <citation type="submission" date="2025-04" db="UniProtKB">
        <authorList>
            <consortium name="RefSeq"/>
        </authorList>
    </citation>
    <scope>IDENTIFICATION</scope>
</reference>
<evidence type="ECO:0000256" key="8">
    <source>
        <dbReference type="ARBA" id="ARBA00023136"/>
    </source>
</evidence>
<comment type="function">
    <text evidence="13">Glutamate-gated receptor that probably acts as non-selective cation channel.</text>
</comment>
<organism evidence="18 19">
    <name type="scientific">Cucumis melo</name>
    <name type="common">Muskmelon</name>
    <dbReference type="NCBI Taxonomy" id="3656"/>
    <lineage>
        <taxon>Eukaryota</taxon>
        <taxon>Viridiplantae</taxon>
        <taxon>Streptophyta</taxon>
        <taxon>Embryophyta</taxon>
        <taxon>Tracheophyta</taxon>
        <taxon>Spermatophyta</taxon>
        <taxon>Magnoliopsida</taxon>
        <taxon>eudicotyledons</taxon>
        <taxon>Gunneridae</taxon>
        <taxon>Pentapetalae</taxon>
        <taxon>rosids</taxon>
        <taxon>fabids</taxon>
        <taxon>Cucurbitales</taxon>
        <taxon>Cucurbitaceae</taxon>
        <taxon>Benincaseae</taxon>
        <taxon>Cucumis</taxon>
    </lineage>
</organism>
<keyword evidence="11 13" id="KW-1071">Ligand-gated ion channel</keyword>
<dbReference type="InterPro" id="IPR001828">
    <property type="entry name" value="ANF_lig-bd_rcpt"/>
</dbReference>
<keyword evidence="10" id="KW-0325">Glycoprotein</keyword>
<keyword evidence="18" id="KW-1185">Reference proteome</keyword>
<evidence type="ECO:0000313" key="19">
    <source>
        <dbReference type="RefSeq" id="XP_008443805.1"/>
    </source>
</evidence>
<dbReference type="EnsemblPlants" id="MELO3C010172.2.1">
    <property type="protein sequence ID" value="MELO3C010172.2.1"/>
    <property type="gene ID" value="MELO3C010172.2"/>
</dbReference>
<dbReference type="InterPro" id="IPR001320">
    <property type="entry name" value="Iontro_rcpt_C"/>
</dbReference>
<evidence type="ECO:0000256" key="2">
    <source>
        <dbReference type="ARBA" id="ARBA00008685"/>
    </source>
</evidence>
<dbReference type="KEGG" id="cmo:103487307"/>
<keyword evidence="5" id="KW-0732">Signal</keyword>
<dbReference type="SMR" id="A0A1S3B8E6"/>
<evidence type="ECO:0000256" key="7">
    <source>
        <dbReference type="ARBA" id="ARBA00023065"/>
    </source>
</evidence>
<dbReference type="CDD" id="cd19990">
    <property type="entry name" value="PBP1_GABAb_receptor_plant"/>
    <property type="match status" value="1"/>
</dbReference>
<evidence type="ECO:0000256" key="4">
    <source>
        <dbReference type="ARBA" id="ARBA00022692"/>
    </source>
</evidence>
<keyword evidence="7 13" id="KW-0406">Ion transport</keyword>
<dbReference type="GeneID" id="103487307"/>
<dbReference type="InterPro" id="IPR017103">
    <property type="entry name" value="Iontropic_Glu_rcpt_pln"/>
</dbReference>
<dbReference type="PANTHER" id="PTHR18966">
    <property type="entry name" value="IONOTROPIC GLUTAMATE RECEPTOR"/>
    <property type="match status" value="1"/>
</dbReference>
<evidence type="ECO:0000256" key="10">
    <source>
        <dbReference type="ARBA" id="ARBA00023180"/>
    </source>
</evidence>
<comment type="subcellular location">
    <subcellularLocation>
        <location evidence="1">Membrane</location>
        <topology evidence="1">Multi-pass membrane protein</topology>
    </subcellularLocation>
</comment>
<gene>
    <name evidence="19" type="primary">LOC103487307</name>
    <name evidence="17" type="synonym">103487307</name>
</gene>
<dbReference type="InterPro" id="IPR015683">
    <property type="entry name" value="Ionotropic_Glu_rcpt"/>
</dbReference>
<dbReference type="CDD" id="cd13686">
    <property type="entry name" value="GluR_Plant"/>
    <property type="match status" value="1"/>
</dbReference>
<evidence type="ECO:0000256" key="13">
    <source>
        <dbReference type="PIRNR" id="PIRNR037090"/>
    </source>
</evidence>
<keyword evidence="4 15" id="KW-0812">Transmembrane</keyword>
<evidence type="ECO:0000256" key="14">
    <source>
        <dbReference type="SAM" id="MobiDB-lite"/>
    </source>
</evidence>
<keyword evidence="9 13" id="KW-0675">Receptor</keyword>
<dbReference type="FunFam" id="3.40.190.10:FF:000054">
    <property type="entry name" value="Glutamate receptor"/>
    <property type="match status" value="1"/>
</dbReference>
<keyword evidence="12 13" id="KW-0407">Ion channel</keyword>
<feature type="transmembrane region" description="Helical" evidence="15">
    <location>
        <begin position="597"/>
        <end position="615"/>
    </location>
</feature>
<dbReference type="RefSeq" id="XP_008443805.1">
    <property type="nucleotide sequence ID" value="XM_008445583.2"/>
</dbReference>
<evidence type="ECO:0000256" key="15">
    <source>
        <dbReference type="SAM" id="Phobius"/>
    </source>
</evidence>
<dbReference type="Gene3D" id="1.10.287.70">
    <property type="match status" value="1"/>
</dbReference>
<dbReference type="Gene3D" id="3.40.50.2300">
    <property type="match status" value="2"/>
</dbReference>
<evidence type="ECO:0000313" key="18">
    <source>
        <dbReference type="Proteomes" id="UP001652600"/>
    </source>
</evidence>
<dbReference type="Gramene" id="MELO3C010172.2.1">
    <property type="protein sequence ID" value="MELO3C010172.2.1"/>
    <property type="gene ID" value="MELO3C010172.2"/>
</dbReference>
<dbReference type="Pfam" id="PF01094">
    <property type="entry name" value="ANF_receptor"/>
    <property type="match status" value="1"/>
</dbReference>
<dbReference type="PIRSF" id="PIRSF037090">
    <property type="entry name" value="Iontro_Glu-like_rcpt_pln"/>
    <property type="match status" value="1"/>
</dbReference>
<dbReference type="SUPFAM" id="SSF53850">
    <property type="entry name" value="Periplasmic binding protein-like II"/>
    <property type="match status" value="1"/>
</dbReference>
<dbReference type="eggNOG" id="KOG1052">
    <property type="taxonomic scope" value="Eukaryota"/>
</dbReference>
<dbReference type="GO" id="GO:0015276">
    <property type="term" value="F:ligand-gated monoatomic ion channel activity"/>
    <property type="evidence" value="ECO:0007669"/>
    <property type="project" value="InterPro"/>
</dbReference>
<dbReference type="FunFam" id="1.10.287.70:FF:000037">
    <property type="entry name" value="Glutamate receptor"/>
    <property type="match status" value="1"/>
</dbReference>
<feature type="transmembrane region" description="Helical" evidence="15">
    <location>
        <begin position="534"/>
        <end position="554"/>
    </location>
</feature>
<dbReference type="Pfam" id="PF10613">
    <property type="entry name" value="Lig_chan-Glu_bd"/>
    <property type="match status" value="1"/>
</dbReference>
<proteinExistence type="inferred from homology"/>
<comment type="similarity">
    <text evidence="2 13">Belongs to the glutamate-gated ion channel (TC 1.A.10.1) family.</text>
</comment>
<feature type="transmembrane region" description="Helical" evidence="15">
    <location>
        <begin position="6"/>
        <end position="30"/>
    </location>
</feature>
<dbReference type="FunFam" id="3.40.50.2300:FF:000081">
    <property type="entry name" value="Glutamate receptor"/>
    <property type="match status" value="1"/>
</dbReference>
<dbReference type="InParanoid" id="A0A1S3B8E6"/>
<feature type="domain" description="Ionotropic glutamate receptor C-terminal" evidence="16">
    <location>
        <begin position="411"/>
        <end position="759"/>
    </location>
</feature>
<keyword evidence="6 15" id="KW-1133">Transmembrane helix</keyword>
<evidence type="ECO:0000313" key="17">
    <source>
        <dbReference type="EnsemblPlants" id="MELO3C010172.2.1"/>
    </source>
</evidence>
<evidence type="ECO:0000256" key="6">
    <source>
        <dbReference type="ARBA" id="ARBA00022989"/>
    </source>
</evidence>
<feature type="region of interest" description="Disordered" evidence="14">
    <location>
        <begin position="856"/>
        <end position="883"/>
    </location>
</feature>
<accession>A0A1S3B8E6</accession>
<evidence type="ECO:0000256" key="3">
    <source>
        <dbReference type="ARBA" id="ARBA00022448"/>
    </source>
</evidence>
<dbReference type="SUPFAM" id="SSF53822">
    <property type="entry name" value="Periplasmic binding protein-like I"/>
    <property type="match status" value="1"/>
</dbReference>
<evidence type="ECO:0000256" key="1">
    <source>
        <dbReference type="ARBA" id="ARBA00004141"/>
    </source>
</evidence>
<dbReference type="SMART" id="SM00079">
    <property type="entry name" value="PBPe"/>
    <property type="match status" value="1"/>
</dbReference>
<dbReference type="InterPro" id="IPR028082">
    <property type="entry name" value="Peripla_BP_I"/>
</dbReference>
<keyword evidence="8 13" id="KW-0472">Membrane</keyword>
<dbReference type="GO" id="GO:0016020">
    <property type="term" value="C:membrane"/>
    <property type="evidence" value="ECO:0007669"/>
    <property type="project" value="UniProtKB-SubCell"/>
</dbReference>
<dbReference type="Gene3D" id="3.40.190.10">
    <property type="entry name" value="Periplasmic binding protein-like II"/>
    <property type="match status" value="2"/>
</dbReference>
<evidence type="ECO:0000256" key="9">
    <source>
        <dbReference type="ARBA" id="ARBA00023170"/>
    </source>
</evidence>
<reference evidence="17" key="1">
    <citation type="submission" date="2023-03" db="UniProtKB">
        <authorList>
            <consortium name="EnsemblPlants"/>
        </authorList>
    </citation>
    <scope>IDENTIFICATION</scope>
</reference>
<protein>
    <recommendedName>
        <fullName evidence="13">Glutamate receptor</fullName>
    </recommendedName>
</protein>
<dbReference type="InterPro" id="IPR019594">
    <property type="entry name" value="Glu/Gly-bd"/>
</dbReference>
<evidence type="ECO:0000256" key="12">
    <source>
        <dbReference type="ARBA" id="ARBA00023303"/>
    </source>
</evidence>
<dbReference type="OrthoDB" id="5984008at2759"/>
<dbReference type="AlphaFoldDB" id="A0A1S3B8E6"/>
<dbReference type="InterPro" id="IPR044440">
    <property type="entry name" value="GABAb_receptor_plant_PBP1"/>
</dbReference>
<evidence type="ECO:0000256" key="11">
    <source>
        <dbReference type="ARBA" id="ARBA00023286"/>
    </source>
</evidence>
<evidence type="ECO:0000259" key="16">
    <source>
        <dbReference type="SMART" id="SM00079"/>
    </source>
</evidence>
<feature type="transmembrane region" description="Helical" evidence="15">
    <location>
        <begin position="774"/>
        <end position="796"/>
    </location>
</feature>
<dbReference type="Proteomes" id="UP001652600">
    <property type="component" value="Chromosome 2"/>
</dbReference>
<sequence length="883" mass="99558">MGGPCIVWLLWAMVFVISAGGEFVKVGVVLDPSTTVGKLSNLSIQMALSDFYSENFKYKTRISFIFKDAGDVVEVASAATVLLRDGVEAIIGPQTTEQAMYLTEFGRKYEIPIISFTVTTPSLSPKQNPYFIRAAQNDLAQVQAVNAIIQMYGWREIVPIYEDTEYGRGIITNLADALQQNGTRLVRRTMIPLSASETEILKELKRLKDMHETIFLLHTSGCVGRMVLSLAKKEGMFSEGYAWIVTNGLSSLIDPILVSKDLDSMQGIVGIRPYIPITQKLQNFQAKFKQRLPLSLSSTSPNLFAVQAYDTVWALAMAVEKMNYSTTHTGTATRKKLILHEIKNTKFEGISGNFSLVDGELKRSTFEVFYVVGEKEKIIGLYCHKKGVYEKSISKPIWPGDTVDPPRINLTIGIPLKGFPEFVNANIIDPQKSSGFCIDIFNSAVEVLDIPIRHTFVPFVDQNGKSNGSYDVLLRQIDMQKFDVIVGDITIVANRTELVDFTLPYSESRVSMLVSERNDKKDENMWIFLRPFEWNLWLVSFISFLFTGFVVWLLECRVNTDFGAGPPQQQIGLIFWFSFSTLVFAHRERILNNLSRFLLIIWVFVVLILTQSYTANLSSMLTAQRLRPSFLDANEIREKGYFVGYQNGSFVKSFLITQLQFEETNLKAYGSPDEFKEALNRGIKDGGVAAIFDEIPYIKVFLRKYPSGYRMVGPTYPTGGLGFAFPKGSPLVAYFSRAILNVTEDKDKMRAIESKYFSSDSEDTPRTPDSALNVYRFGGLFIITAVATWSALLIYLTQFLLTHWPDSSNDQSPFASKMFEMVKLFYRKHFVHPSSLQSSQSRVYSVSEMAEDKTMQIENDDDNSTEEANILGVVNEDQAEDDA</sequence>
<reference evidence="18" key="3">
    <citation type="submission" date="2025-05" db="UniProtKB">
        <authorList>
            <consortium name="RefSeq"/>
        </authorList>
    </citation>
    <scope>NUCLEOTIDE SEQUENCE [LARGE SCALE GENOMIC DNA]</scope>
</reference>